<dbReference type="GO" id="GO:0030288">
    <property type="term" value="C:outer membrane-bounded periplasmic space"/>
    <property type="evidence" value="ECO:0007669"/>
    <property type="project" value="UniProtKB-ARBA"/>
</dbReference>
<dbReference type="GO" id="GO:0043190">
    <property type="term" value="C:ATP-binding cassette (ABC) transporter complex"/>
    <property type="evidence" value="ECO:0007669"/>
    <property type="project" value="InterPro"/>
</dbReference>
<dbReference type="EMBL" id="CP042304">
    <property type="protein sequence ID" value="QDZ12728.1"/>
    <property type="molecule type" value="Genomic_DNA"/>
</dbReference>
<proteinExistence type="inferred from homology"/>
<sequence length="508" mass="55433">MGYRQATTVALAALLMASAAPALAQGDAINVATVGELPTLDPMSTTTDLVGDVTQHIFETLFTFDANYGLTPMLAQDMPQISADGTEYLIKLRSGITFHDGSAMDSADVVASLNRWLATASRAKLVSESIEAIEAVDAETVRIKLNKPSGSFLALLSFTNSAAVIMPEEKLADPLVEFIGTGPFKLGERKPDQYIQLLKFEDYSPRAEAPNGYGGARIAEVDELRFLPVPDASTRIEAALAGQYDYVSSLPIEAAARFQDQANVEPVLLESFGWPVFVLNKKAGSAADIEVRRAIRTALNMEDMLIAAFGDPSAYSLNGSMYPSTFVWHSDAGVDGAYNLGDPDAARSMLAEAGKEGAPLRILTSRQYEFHYKMAQVAAEYLKQAGFAVEMDVVDWATLSERRGNPDLWDIYITHSSFLPEPGIINLLSPTAPGWWESEARTTAMDAFNAELDPAKRVEKWAEVQRVIYDEVPFIKIGDFSALAAKSKRLEGLVKAPWPYFWNTSVTQ</sequence>
<dbReference type="InterPro" id="IPR030678">
    <property type="entry name" value="Peptide/Ni-bd"/>
</dbReference>
<evidence type="ECO:0000313" key="7">
    <source>
        <dbReference type="Proteomes" id="UP000315364"/>
    </source>
</evidence>
<evidence type="ECO:0000256" key="4">
    <source>
        <dbReference type="SAM" id="SignalP"/>
    </source>
</evidence>
<dbReference type="Pfam" id="PF00496">
    <property type="entry name" value="SBP_bac_5"/>
    <property type="match status" value="1"/>
</dbReference>
<evidence type="ECO:0000256" key="3">
    <source>
        <dbReference type="ARBA" id="ARBA00022729"/>
    </source>
</evidence>
<keyword evidence="7" id="KW-1185">Reference proteome</keyword>
<name>A0A5B8LWF4_9HYPH</name>
<dbReference type="Gene3D" id="3.90.76.10">
    <property type="entry name" value="Dipeptide-binding Protein, Domain 1"/>
    <property type="match status" value="1"/>
</dbReference>
<keyword evidence="3 4" id="KW-0732">Signal</keyword>
<evidence type="ECO:0000313" key="6">
    <source>
        <dbReference type="EMBL" id="QDZ12728.1"/>
    </source>
</evidence>
<dbReference type="Proteomes" id="UP000315364">
    <property type="component" value="Chromosome"/>
</dbReference>
<evidence type="ECO:0000259" key="5">
    <source>
        <dbReference type="Pfam" id="PF00496"/>
    </source>
</evidence>
<organism evidence="6 7">
    <name type="scientific">Devosia ginsengisoli</name>
    <dbReference type="NCBI Taxonomy" id="400770"/>
    <lineage>
        <taxon>Bacteria</taxon>
        <taxon>Pseudomonadati</taxon>
        <taxon>Pseudomonadota</taxon>
        <taxon>Alphaproteobacteria</taxon>
        <taxon>Hyphomicrobiales</taxon>
        <taxon>Devosiaceae</taxon>
        <taxon>Devosia</taxon>
    </lineage>
</organism>
<evidence type="ECO:0000256" key="2">
    <source>
        <dbReference type="ARBA" id="ARBA00005695"/>
    </source>
</evidence>
<dbReference type="RefSeq" id="WP_146292019.1">
    <property type="nucleotide sequence ID" value="NZ_CP042304.1"/>
</dbReference>
<protein>
    <submittedName>
        <fullName evidence="6">ABC transporter substrate-binding protein</fullName>
    </submittedName>
</protein>
<dbReference type="GO" id="GO:1904680">
    <property type="term" value="F:peptide transmembrane transporter activity"/>
    <property type="evidence" value="ECO:0007669"/>
    <property type="project" value="TreeGrafter"/>
</dbReference>
<accession>A0A5B8LWF4</accession>
<dbReference type="SUPFAM" id="SSF53850">
    <property type="entry name" value="Periplasmic binding protein-like II"/>
    <property type="match status" value="1"/>
</dbReference>
<dbReference type="InterPro" id="IPR039424">
    <property type="entry name" value="SBP_5"/>
</dbReference>
<feature type="domain" description="Solute-binding protein family 5" evidence="5">
    <location>
        <begin position="70"/>
        <end position="432"/>
    </location>
</feature>
<comment type="subcellular location">
    <subcellularLocation>
        <location evidence="1">Periplasm</location>
    </subcellularLocation>
</comment>
<feature type="chain" id="PRO_5022715522" evidence="4">
    <location>
        <begin position="25"/>
        <end position="508"/>
    </location>
</feature>
<comment type="similarity">
    <text evidence="2">Belongs to the bacterial solute-binding protein 5 family.</text>
</comment>
<dbReference type="GO" id="GO:0015833">
    <property type="term" value="P:peptide transport"/>
    <property type="evidence" value="ECO:0007669"/>
    <property type="project" value="TreeGrafter"/>
</dbReference>
<gene>
    <name evidence="6" type="ORF">FPZ08_19480</name>
</gene>
<dbReference type="CDD" id="cd08502">
    <property type="entry name" value="PBP2_NikA_DppA_OppA_like_16"/>
    <property type="match status" value="1"/>
</dbReference>
<dbReference type="PANTHER" id="PTHR30290:SF38">
    <property type="entry name" value="D,D-DIPEPTIDE-BINDING PERIPLASMIC PROTEIN DDPA-RELATED"/>
    <property type="match status" value="1"/>
</dbReference>
<feature type="signal peptide" evidence="4">
    <location>
        <begin position="1"/>
        <end position="24"/>
    </location>
</feature>
<dbReference type="PANTHER" id="PTHR30290">
    <property type="entry name" value="PERIPLASMIC BINDING COMPONENT OF ABC TRANSPORTER"/>
    <property type="match status" value="1"/>
</dbReference>
<evidence type="ECO:0000256" key="1">
    <source>
        <dbReference type="ARBA" id="ARBA00004418"/>
    </source>
</evidence>
<dbReference type="Gene3D" id="3.10.105.10">
    <property type="entry name" value="Dipeptide-binding Protein, Domain 3"/>
    <property type="match status" value="1"/>
</dbReference>
<dbReference type="OrthoDB" id="9803988at2"/>
<dbReference type="KEGG" id="dea:FPZ08_19480"/>
<reference evidence="6 7" key="1">
    <citation type="submission" date="2019-07" db="EMBL/GenBank/DDBJ databases">
        <title>Full genome sequence of Devosia sp. Gsoil 520.</title>
        <authorList>
            <person name="Im W.-T."/>
        </authorList>
    </citation>
    <scope>NUCLEOTIDE SEQUENCE [LARGE SCALE GENOMIC DNA]</scope>
    <source>
        <strain evidence="6 7">Gsoil 520</strain>
    </source>
</reference>
<dbReference type="Gene3D" id="3.40.190.10">
    <property type="entry name" value="Periplasmic binding protein-like II"/>
    <property type="match status" value="1"/>
</dbReference>
<dbReference type="AlphaFoldDB" id="A0A5B8LWF4"/>
<dbReference type="PIRSF" id="PIRSF002741">
    <property type="entry name" value="MppA"/>
    <property type="match status" value="1"/>
</dbReference>
<dbReference type="InterPro" id="IPR000914">
    <property type="entry name" value="SBP_5_dom"/>
</dbReference>